<dbReference type="CDD" id="cd11043">
    <property type="entry name" value="CYP90-like"/>
    <property type="match status" value="1"/>
</dbReference>
<protein>
    <recommendedName>
        <fullName evidence="14">Cytochrome P450</fullName>
    </recommendedName>
</protein>
<comment type="similarity">
    <text evidence="3 10">Belongs to the cytochrome P450 family.</text>
</comment>
<keyword evidence="11" id="KW-1133">Transmembrane helix</keyword>
<keyword evidence="5 10" id="KW-0479">Metal-binding</keyword>
<dbReference type="EMBL" id="JAJJMA010196363">
    <property type="protein sequence ID" value="MCL7038984.1"/>
    <property type="molecule type" value="Genomic_DNA"/>
</dbReference>
<accession>A0AA42AQF7</accession>
<dbReference type="GO" id="GO:0016125">
    <property type="term" value="P:sterol metabolic process"/>
    <property type="evidence" value="ECO:0007669"/>
    <property type="project" value="TreeGrafter"/>
</dbReference>
<sequence length="480" mass="54847">MEPMLLSLFLIPVLICFTSLYFLFIFSTSERRSPQNPSVDPSKFPPGSTGWPIIGETIEFSNAEKFIKERMNKYSKLIFKTSVLGEPVAVFCGQDGNKFFFSNENKIGVPWYPRSIYKILTHMEKAEGTKESIKIVSQFLTREALQRYLPIMDRQVKRHLVTEWDNKRKVTAWPLAMNFSLGLVFHLFLSIDDPAGIEELSALYKKLRAGLVSIPIDFPGTAYNRGIKASKLIMNKVMLIIKQRKIDLEEKRASPTQDILSHMLLLKVGGDGNLMDELDIASIITGLLFASHFPSATVITFIIKYLAELPSVYSEVRKEVMEIESSKVHGDMLNWDDIQKMKYSWNVAREVMRLVPPSGGTFREAIVDFNYKGFSVPKGWKMHWSPNSTLKNAEYFSEPEKFDPTRFEGKGPAPYTFVPFGGGQHLCPGRDLVKLQILVFMYHAVRKYKWETVLPDEEVDFILFPKPVDGLPILLQPHIV</sequence>
<dbReference type="InterPro" id="IPR017972">
    <property type="entry name" value="Cyt_P450_CS"/>
</dbReference>
<reference evidence="12" key="1">
    <citation type="submission" date="2022-03" db="EMBL/GenBank/DDBJ databases">
        <title>A functionally conserved STORR gene fusion in Papaver species that diverged 16.8 million years ago.</title>
        <authorList>
            <person name="Catania T."/>
        </authorList>
    </citation>
    <scope>NUCLEOTIDE SEQUENCE</scope>
    <source>
        <strain evidence="12">S-191538</strain>
    </source>
</reference>
<dbReference type="AlphaFoldDB" id="A0AA42AQF7"/>
<dbReference type="PANTHER" id="PTHR24286:SF349">
    <property type="entry name" value="CYTOCHROME P450 716A1-RELATED"/>
    <property type="match status" value="1"/>
</dbReference>
<dbReference type="GO" id="GO:0004497">
    <property type="term" value="F:monooxygenase activity"/>
    <property type="evidence" value="ECO:0007669"/>
    <property type="project" value="UniProtKB-KW"/>
</dbReference>
<gene>
    <name evidence="12" type="ORF">MKW94_021406</name>
</gene>
<evidence type="ECO:0008006" key="14">
    <source>
        <dbReference type="Google" id="ProtNLM"/>
    </source>
</evidence>
<organism evidence="12 13">
    <name type="scientific">Papaver nudicaule</name>
    <name type="common">Iceland poppy</name>
    <dbReference type="NCBI Taxonomy" id="74823"/>
    <lineage>
        <taxon>Eukaryota</taxon>
        <taxon>Viridiplantae</taxon>
        <taxon>Streptophyta</taxon>
        <taxon>Embryophyta</taxon>
        <taxon>Tracheophyta</taxon>
        <taxon>Spermatophyta</taxon>
        <taxon>Magnoliopsida</taxon>
        <taxon>Ranunculales</taxon>
        <taxon>Papaveraceae</taxon>
        <taxon>Papaveroideae</taxon>
        <taxon>Papaver</taxon>
    </lineage>
</organism>
<dbReference type="Pfam" id="PF00067">
    <property type="entry name" value="p450"/>
    <property type="match status" value="1"/>
</dbReference>
<evidence type="ECO:0000256" key="8">
    <source>
        <dbReference type="ARBA" id="ARBA00023033"/>
    </source>
</evidence>
<dbReference type="InterPro" id="IPR036396">
    <property type="entry name" value="Cyt_P450_sf"/>
</dbReference>
<keyword evidence="8 10" id="KW-0503">Monooxygenase</keyword>
<evidence type="ECO:0000256" key="6">
    <source>
        <dbReference type="ARBA" id="ARBA00023002"/>
    </source>
</evidence>
<dbReference type="GO" id="GO:0033075">
    <property type="term" value="P:isoquinoline alkaloid biosynthetic process"/>
    <property type="evidence" value="ECO:0007669"/>
    <property type="project" value="UniProtKB-ARBA"/>
</dbReference>
<keyword evidence="13" id="KW-1185">Reference proteome</keyword>
<dbReference type="GO" id="GO:0016705">
    <property type="term" value="F:oxidoreductase activity, acting on paired donors, with incorporation or reduction of molecular oxygen"/>
    <property type="evidence" value="ECO:0007669"/>
    <property type="project" value="InterPro"/>
</dbReference>
<comment type="subcellular location">
    <subcellularLocation>
        <location evidence="2">Membrane</location>
    </subcellularLocation>
</comment>
<dbReference type="GO" id="GO:0016020">
    <property type="term" value="C:membrane"/>
    <property type="evidence" value="ECO:0007669"/>
    <property type="project" value="UniProtKB-SubCell"/>
</dbReference>
<evidence type="ECO:0000313" key="12">
    <source>
        <dbReference type="EMBL" id="MCL7038984.1"/>
    </source>
</evidence>
<dbReference type="GO" id="GO:0020037">
    <property type="term" value="F:heme binding"/>
    <property type="evidence" value="ECO:0007669"/>
    <property type="project" value="InterPro"/>
</dbReference>
<evidence type="ECO:0000256" key="3">
    <source>
        <dbReference type="ARBA" id="ARBA00010617"/>
    </source>
</evidence>
<evidence type="ECO:0000256" key="4">
    <source>
        <dbReference type="ARBA" id="ARBA00022617"/>
    </source>
</evidence>
<comment type="cofactor">
    <cofactor evidence="1">
        <name>heme</name>
        <dbReference type="ChEBI" id="CHEBI:30413"/>
    </cofactor>
</comment>
<evidence type="ECO:0000313" key="13">
    <source>
        <dbReference type="Proteomes" id="UP001177140"/>
    </source>
</evidence>
<evidence type="ECO:0000256" key="11">
    <source>
        <dbReference type="SAM" id="Phobius"/>
    </source>
</evidence>
<evidence type="ECO:0000256" key="10">
    <source>
        <dbReference type="RuleBase" id="RU000461"/>
    </source>
</evidence>
<dbReference type="FunFam" id="1.10.630.10:FF:000022">
    <property type="entry name" value="Taxadiene 5-alpha hydroxylase"/>
    <property type="match status" value="1"/>
</dbReference>
<dbReference type="PROSITE" id="PS00086">
    <property type="entry name" value="CYTOCHROME_P450"/>
    <property type="match status" value="1"/>
</dbReference>
<dbReference type="GO" id="GO:0005506">
    <property type="term" value="F:iron ion binding"/>
    <property type="evidence" value="ECO:0007669"/>
    <property type="project" value="InterPro"/>
</dbReference>
<comment type="caution">
    <text evidence="12">The sequence shown here is derived from an EMBL/GenBank/DDBJ whole genome shotgun (WGS) entry which is preliminary data.</text>
</comment>
<evidence type="ECO:0000256" key="2">
    <source>
        <dbReference type="ARBA" id="ARBA00004370"/>
    </source>
</evidence>
<feature type="transmembrane region" description="Helical" evidence="11">
    <location>
        <begin position="6"/>
        <end position="26"/>
    </location>
</feature>
<evidence type="ECO:0000256" key="5">
    <source>
        <dbReference type="ARBA" id="ARBA00022723"/>
    </source>
</evidence>
<evidence type="ECO:0000256" key="7">
    <source>
        <dbReference type="ARBA" id="ARBA00023004"/>
    </source>
</evidence>
<keyword evidence="6 10" id="KW-0560">Oxidoreductase</keyword>
<dbReference type="Gene3D" id="1.10.630.10">
    <property type="entry name" value="Cytochrome P450"/>
    <property type="match status" value="1"/>
</dbReference>
<name>A0AA42AQF7_PAPNU</name>
<dbReference type="InterPro" id="IPR001128">
    <property type="entry name" value="Cyt_P450"/>
</dbReference>
<dbReference type="PANTHER" id="PTHR24286">
    <property type="entry name" value="CYTOCHROME P450 26"/>
    <property type="match status" value="1"/>
</dbReference>
<dbReference type="SUPFAM" id="SSF48264">
    <property type="entry name" value="Cytochrome P450"/>
    <property type="match status" value="1"/>
</dbReference>
<proteinExistence type="inferred from homology"/>
<keyword evidence="9 11" id="KW-0472">Membrane</keyword>
<dbReference type="Proteomes" id="UP001177140">
    <property type="component" value="Unassembled WGS sequence"/>
</dbReference>
<keyword evidence="4 10" id="KW-0349">Heme</keyword>
<evidence type="ECO:0000256" key="9">
    <source>
        <dbReference type="ARBA" id="ARBA00023136"/>
    </source>
</evidence>
<keyword evidence="11" id="KW-0812">Transmembrane</keyword>
<keyword evidence="7 10" id="KW-0408">Iron</keyword>
<evidence type="ECO:0000256" key="1">
    <source>
        <dbReference type="ARBA" id="ARBA00001971"/>
    </source>
</evidence>